<comment type="caution">
    <text evidence="1">The sequence shown here is derived from an EMBL/GenBank/DDBJ whole genome shotgun (WGS) entry which is preliminary data.</text>
</comment>
<protein>
    <submittedName>
        <fullName evidence="1">Uncharacterized protein</fullName>
    </submittedName>
</protein>
<accession>A0ACC3SH58</accession>
<gene>
    <name evidence="1" type="ORF">M8818_002473</name>
</gene>
<name>A0ACC3SH58_9PEZI</name>
<organism evidence="1 2">
    <name type="scientific">Zalaria obscura</name>
    <dbReference type="NCBI Taxonomy" id="2024903"/>
    <lineage>
        <taxon>Eukaryota</taxon>
        <taxon>Fungi</taxon>
        <taxon>Dikarya</taxon>
        <taxon>Ascomycota</taxon>
        <taxon>Pezizomycotina</taxon>
        <taxon>Dothideomycetes</taxon>
        <taxon>Dothideomycetidae</taxon>
        <taxon>Dothideales</taxon>
        <taxon>Zalariaceae</taxon>
        <taxon>Zalaria</taxon>
    </lineage>
</organism>
<proteinExistence type="predicted"/>
<keyword evidence="2" id="KW-1185">Reference proteome</keyword>
<reference evidence="1" key="1">
    <citation type="submission" date="2024-02" db="EMBL/GenBank/DDBJ databases">
        <title>Metagenome Assembled Genome of Zalaria obscura JY119.</title>
        <authorList>
            <person name="Vighnesh L."/>
            <person name="Jagadeeshwari U."/>
            <person name="Venkata Ramana C."/>
            <person name="Sasikala C."/>
        </authorList>
    </citation>
    <scope>NUCLEOTIDE SEQUENCE</scope>
    <source>
        <strain evidence="1">JY119</strain>
    </source>
</reference>
<evidence type="ECO:0000313" key="2">
    <source>
        <dbReference type="Proteomes" id="UP001320706"/>
    </source>
</evidence>
<dbReference type="Proteomes" id="UP001320706">
    <property type="component" value="Unassembled WGS sequence"/>
</dbReference>
<dbReference type="EMBL" id="JAMKPW020000011">
    <property type="protein sequence ID" value="KAK8213175.1"/>
    <property type="molecule type" value="Genomic_DNA"/>
</dbReference>
<sequence>MAGQWVCGLWYATSLQPASGVSYRRSDNGNNIEYSPLVGWQAPKYPQLEWWLVSASEAQTSNPISHDVGAPPWPTKVVAGSGEASDLISESALPATCVTLPCVRNGFRPHRHPRDMTWLGGCPVAAMRETRRMWYARWWDCDVCVMSCGGARNVGWQMRGTPIGAGAAESHDEGCVSCQGNPETPKCICMW</sequence>
<evidence type="ECO:0000313" key="1">
    <source>
        <dbReference type="EMBL" id="KAK8213175.1"/>
    </source>
</evidence>